<keyword evidence="5 6" id="KW-0472">Membrane</keyword>
<accession>A0ABR6YBY0</accession>
<dbReference type="InterPro" id="IPR011701">
    <property type="entry name" value="MFS"/>
</dbReference>
<name>A0ABR6YBY0_9BURK</name>
<dbReference type="PANTHER" id="PTHR11662">
    <property type="entry name" value="SOLUTE CARRIER FAMILY 17"/>
    <property type="match status" value="1"/>
</dbReference>
<comment type="caution">
    <text evidence="8">The sequence shown here is derived from an EMBL/GenBank/DDBJ whole genome shotgun (WGS) entry which is preliminary data.</text>
</comment>
<evidence type="ECO:0000313" key="8">
    <source>
        <dbReference type="EMBL" id="MBC3873759.1"/>
    </source>
</evidence>
<feature type="transmembrane region" description="Helical" evidence="6">
    <location>
        <begin position="53"/>
        <end position="72"/>
    </location>
</feature>
<dbReference type="EMBL" id="JACOGA010000007">
    <property type="protein sequence ID" value="MBC3873759.1"/>
    <property type="molecule type" value="Genomic_DNA"/>
</dbReference>
<organism evidence="8 9">
    <name type="scientific">Undibacterium flavidum</name>
    <dbReference type="NCBI Taxonomy" id="2762297"/>
    <lineage>
        <taxon>Bacteria</taxon>
        <taxon>Pseudomonadati</taxon>
        <taxon>Pseudomonadota</taxon>
        <taxon>Betaproteobacteria</taxon>
        <taxon>Burkholderiales</taxon>
        <taxon>Oxalobacteraceae</taxon>
        <taxon>Undibacterium</taxon>
    </lineage>
</organism>
<dbReference type="NCBIfam" id="TIGR00893">
    <property type="entry name" value="2A0114"/>
    <property type="match status" value="1"/>
</dbReference>
<sequence>MNTKIAPTRVRWSILLILFLVTTINYADRASISIAGPELSKALGLSTIEMGYIFSAFAWSYVLAQIPGGWLLDRFGSKIVYFFSIFLWSLFTLLMGFVGFFSGALAIGLLFALRLLVGAAEAPSFPGNSRITSSWFPVHERGLAAAIFNSAQYFATVLFAPLMGWLVHSWGWQSVFFVMGALGIVMAVVWLLTIYGPNKHPRINQAELDYLQAGGALVDLESRSSSGTAKATEQSFDTLLIVKQLLSNRMLLGVYLGQYCINTLTYFFLTWFPVYLVTERHMSILKAGFVAAIPAIAGFSGGILGGFISDRMIKSGYTLSIARKTPIVIGLCMAMSMIFCNYISSDTLVVALMSLAFFGKGIGALGWAVVADTSPKEAGGLSGALFNTFGNLAGITTPIVIGYILHATGSFAGALLFVAGNACAAIACYVLLVGEIRRVQLRT</sequence>
<feature type="transmembrane region" description="Helical" evidence="6">
    <location>
        <begin position="79"/>
        <end position="98"/>
    </location>
</feature>
<dbReference type="InterPro" id="IPR036259">
    <property type="entry name" value="MFS_trans_sf"/>
</dbReference>
<feature type="domain" description="Major facilitator superfamily (MFS) profile" evidence="7">
    <location>
        <begin position="14"/>
        <end position="437"/>
    </location>
</feature>
<dbReference type="SUPFAM" id="SSF103473">
    <property type="entry name" value="MFS general substrate transporter"/>
    <property type="match status" value="1"/>
</dbReference>
<protein>
    <submittedName>
        <fullName evidence="8">MFS transporter</fullName>
    </submittedName>
</protein>
<feature type="transmembrane region" description="Helical" evidence="6">
    <location>
        <begin position="383"/>
        <end position="405"/>
    </location>
</feature>
<keyword evidence="3 6" id="KW-0812">Transmembrane</keyword>
<dbReference type="InterPro" id="IPR020846">
    <property type="entry name" value="MFS_dom"/>
</dbReference>
<feature type="transmembrane region" description="Helical" evidence="6">
    <location>
        <begin position="350"/>
        <end position="371"/>
    </location>
</feature>
<evidence type="ECO:0000313" key="9">
    <source>
        <dbReference type="Proteomes" id="UP000624279"/>
    </source>
</evidence>
<evidence type="ECO:0000256" key="2">
    <source>
        <dbReference type="ARBA" id="ARBA00022475"/>
    </source>
</evidence>
<dbReference type="Proteomes" id="UP000624279">
    <property type="component" value="Unassembled WGS sequence"/>
</dbReference>
<comment type="subcellular location">
    <subcellularLocation>
        <location evidence="1">Cell membrane</location>
        <topology evidence="1">Multi-pass membrane protein</topology>
    </subcellularLocation>
</comment>
<dbReference type="CDD" id="cd17319">
    <property type="entry name" value="MFS_ExuT_GudP_like"/>
    <property type="match status" value="1"/>
</dbReference>
<keyword evidence="4 6" id="KW-1133">Transmembrane helix</keyword>
<evidence type="ECO:0000256" key="3">
    <source>
        <dbReference type="ARBA" id="ARBA00022692"/>
    </source>
</evidence>
<reference evidence="8 9" key="1">
    <citation type="submission" date="2020-08" db="EMBL/GenBank/DDBJ databases">
        <title>Novel species isolated from subtropical streams in China.</title>
        <authorList>
            <person name="Lu H."/>
        </authorList>
    </citation>
    <scope>NUCLEOTIDE SEQUENCE [LARGE SCALE GENOMIC DNA]</scope>
    <source>
        <strain evidence="8 9">LX15W</strain>
    </source>
</reference>
<feature type="transmembrane region" description="Helical" evidence="6">
    <location>
        <begin position="172"/>
        <end position="195"/>
    </location>
</feature>
<dbReference type="RefSeq" id="WP_186941788.1">
    <property type="nucleotide sequence ID" value="NZ_JACOGA010000007.1"/>
</dbReference>
<dbReference type="InterPro" id="IPR000849">
    <property type="entry name" value="Sugar_P_transporter"/>
</dbReference>
<evidence type="ECO:0000256" key="1">
    <source>
        <dbReference type="ARBA" id="ARBA00004651"/>
    </source>
</evidence>
<keyword evidence="9" id="KW-1185">Reference proteome</keyword>
<evidence type="ECO:0000259" key="7">
    <source>
        <dbReference type="PROSITE" id="PS50850"/>
    </source>
</evidence>
<evidence type="ECO:0000256" key="6">
    <source>
        <dbReference type="SAM" id="Phobius"/>
    </source>
</evidence>
<proteinExistence type="predicted"/>
<dbReference type="InterPro" id="IPR050382">
    <property type="entry name" value="MFS_Na/Anion_cotransporter"/>
</dbReference>
<dbReference type="PIRSF" id="PIRSF002808">
    <property type="entry name" value="Hexose_phosphate_transp"/>
    <property type="match status" value="1"/>
</dbReference>
<feature type="transmembrane region" description="Helical" evidence="6">
    <location>
        <begin position="411"/>
        <end position="432"/>
    </location>
</feature>
<dbReference type="PROSITE" id="PS50850">
    <property type="entry name" value="MFS"/>
    <property type="match status" value="1"/>
</dbReference>
<dbReference type="PANTHER" id="PTHR11662:SF399">
    <property type="entry name" value="FI19708P1-RELATED"/>
    <property type="match status" value="1"/>
</dbReference>
<feature type="transmembrane region" description="Helical" evidence="6">
    <location>
        <begin position="284"/>
        <end position="307"/>
    </location>
</feature>
<feature type="transmembrane region" description="Helical" evidence="6">
    <location>
        <begin position="250"/>
        <end position="272"/>
    </location>
</feature>
<feature type="transmembrane region" description="Helical" evidence="6">
    <location>
        <begin position="327"/>
        <end position="344"/>
    </location>
</feature>
<gene>
    <name evidence="8" type="ORF">H8K55_09175</name>
</gene>
<dbReference type="Pfam" id="PF07690">
    <property type="entry name" value="MFS_1"/>
    <property type="match status" value="1"/>
</dbReference>
<evidence type="ECO:0000256" key="5">
    <source>
        <dbReference type="ARBA" id="ARBA00023136"/>
    </source>
</evidence>
<keyword evidence="2" id="KW-1003">Cell membrane</keyword>
<dbReference type="Gene3D" id="1.20.1250.20">
    <property type="entry name" value="MFS general substrate transporter like domains"/>
    <property type="match status" value="2"/>
</dbReference>
<evidence type="ECO:0000256" key="4">
    <source>
        <dbReference type="ARBA" id="ARBA00022989"/>
    </source>
</evidence>